<reference evidence="1" key="1">
    <citation type="submission" date="2016-03" db="EMBL/GenBank/DDBJ databases">
        <authorList>
            <person name="Borrel G."/>
            <person name="Mccann A."/>
            <person name="O'Toole P.W."/>
        </authorList>
    </citation>
    <scope>NUCLEOTIDE SEQUENCE</scope>
    <source>
        <strain evidence="1">183</strain>
    </source>
</reference>
<dbReference type="EMBL" id="LVVT01000001">
    <property type="protein sequence ID" value="TQS84555.1"/>
    <property type="molecule type" value="Genomic_DNA"/>
</dbReference>
<dbReference type="RefSeq" id="WP_020448900.1">
    <property type="nucleotide sequence ID" value="NZ_CAYAYJ010000011.1"/>
</dbReference>
<dbReference type="AlphaFoldDB" id="A0A8J8TE49"/>
<dbReference type="GeneID" id="41323429"/>
<evidence type="ECO:0000313" key="2">
    <source>
        <dbReference type="Proteomes" id="UP000752814"/>
    </source>
</evidence>
<organism evidence="1 2">
    <name type="scientific">Candidatus Methanomassiliicoccus intestinalis</name>
    <dbReference type="NCBI Taxonomy" id="1406512"/>
    <lineage>
        <taxon>Archaea</taxon>
        <taxon>Methanobacteriati</taxon>
        <taxon>Thermoplasmatota</taxon>
        <taxon>Thermoplasmata</taxon>
        <taxon>Methanomassiliicoccales</taxon>
        <taxon>Methanomassiliicoccaceae</taxon>
        <taxon>Methanomassiliicoccus</taxon>
    </lineage>
</organism>
<accession>A0A8J8TE49</accession>
<name>A0A8J8TE49_9ARCH</name>
<protein>
    <submittedName>
        <fullName evidence="1">Uncharacterized protein</fullName>
    </submittedName>
</protein>
<dbReference type="Proteomes" id="UP000752814">
    <property type="component" value="Unassembled WGS sequence"/>
</dbReference>
<evidence type="ECO:0000313" key="1">
    <source>
        <dbReference type="EMBL" id="TQS84555.1"/>
    </source>
</evidence>
<proteinExistence type="predicted"/>
<gene>
    <name evidence="1" type="ORF">A3207_00495</name>
</gene>
<comment type="caution">
    <text evidence="1">The sequence shown here is derived from an EMBL/GenBank/DDBJ whole genome shotgun (WGS) entry which is preliminary data.</text>
</comment>
<sequence>MTDAEHYADKKLPTMTQSELLSFSNRLDFWMRQADTISAEINKFTSNHDCGALSTAISKCLQLASQIHDFRESEWKDASVLIAQMSEELGHQETTRYKKNKLYRSLEEKYNQDLLIVRAFSSADRYAVIGGYGLADLHKKIRKIMTEQKLSKLILRESKGVYCKTNKVRIECGKVVFEKSEWPYASKPIDSAFFDIDQPNIVWDEERPMPMYRCPYCYDLAKRQQAECEACGGTKRISVDDFNSWFETNWKKLSEGTAYA</sequence>